<comment type="caution">
    <text evidence="1">The sequence shown here is derived from an EMBL/GenBank/DDBJ whole genome shotgun (WGS) entry which is preliminary data.</text>
</comment>
<dbReference type="Proteomes" id="UP000247932">
    <property type="component" value="Unassembled WGS sequence"/>
</dbReference>
<evidence type="ECO:0000313" key="2">
    <source>
        <dbReference type="Proteomes" id="UP000247932"/>
    </source>
</evidence>
<dbReference type="InterPro" id="IPR017647">
    <property type="entry name" value="Dnd_assoc_3"/>
</dbReference>
<proteinExistence type="predicted"/>
<evidence type="ECO:0000313" key="1">
    <source>
        <dbReference type="EMBL" id="PXZ03647.1"/>
    </source>
</evidence>
<organism evidence="1 2">
    <name type="scientific">Gilliamella apicola</name>
    <dbReference type="NCBI Taxonomy" id="1196095"/>
    <lineage>
        <taxon>Bacteria</taxon>
        <taxon>Pseudomonadati</taxon>
        <taxon>Pseudomonadota</taxon>
        <taxon>Gammaproteobacteria</taxon>
        <taxon>Orbales</taxon>
        <taxon>Orbaceae</taxon>
        <taxon>Gilliamella</taxon>
    </lineage>
</organism>
<dbReference type="OrthoDB" id="257964at2"/>
<protein>
    <submittedName>
        <fullName evidence="1">DNA phosphorothioation-dependent restriction protein DptF</fullName>
    </submittedName>
</protein>
<dbReference type="RefSeq" id="WP_110434810.1">
    <property type="nucleotide sequence ID" value="NZ_QGLR01000018.1"/>
</dbReference>
<reference evidence="1 2" key="1">
    <citation type="submission" date="2018-05" db="EMBL/GenBank/DDBJ databases">
        <title>Reference genomes for bee gut microbiota database.</title>
        <authorList>
            <person name="Ellegaard K.M."/>
        </authorList>
    </citation>
    <scope>NUCLEOTIDE SEQUENCE [LARGE SCALE GENOMIC DNA]</scope>
    <source>
        <strain evidence="1 2">ESL0182</strain>
    </source>
</reference>
<accession>A0A2V4E5G3</accession>
<name>A0A2V4E5G3_9GAMM</name>
<sequence length="535" mass="62511">MGKITLRQALSVLDKSSPYSVSTLRLGEPNEWLKIKNYLYVSSQIEFDFQNALINAKSGDLFFLCGSSGDGKSEILTRLHKQFENKIRFHLDATHSKKQHSTAVDCLNELFDQYKQTQCILAIGINIGMMQKFIKFGDQRHNDIKDYLNKFFEKEKVSPFSIEHVQFFDFEDYPRLDFHNNTITSPFVSEFIHKLTEQSDSNPFWKAYLNDLEEHNISAHNYKLLLNKTVQRNLIKIFGLIRLYNKQFLTPRVFVDFMYKLIVTEHQDGLIGNLFSSLDNDISEKIVNLDPNKIRNKEIDDFNLAYSTRTLSDEDKAYIGYLNQLSGITLSLKGLIQLAYLMKDDDNKYSSQLSNAFNNKEKEYYLKLIQIYNADEISSDDEAILDEIITKIFIDAIYKYVNRHLPKSSDNYIITRELPHYFISSKADIYYDFNWIKQYKLVRTNSIPIPLIINDQDPIIFNLDITQLALALKIHNGFLPNRQKQDELSQFEEFISEIIKKIKDVEDIQLVNKQDKAITKIVKKRSGYSIKENVI</sequence>
<dbReference type="NCBIfam" id="TIGR03238">
    <property type="entry name" value="dnd_assoc_3"/>
    <property type="match status" value="1"/>
</dbReference>
<keyword evidence="2" id="KW-1185">Reference proteome</keyword>
<dbReference type="EMBL" id="QGLR01000018">
    <property type="protein sequence ID" value="PXZ03647.1"/>
    <property type="molecule type" value="Genomic_DNA"/>
</dbReference>
<gene>
    <name evidence="1" type="primary">dptF</name>
    <name evidence="1" type="ORF">DKK70_15625</name>
</gene>
<dbReference type="AlphaFoldDB" id="A0A2V4E5G3"/>